<evidence type="ECO:0000256" key="1">
    <source>
        <dbReference type="SAM" id="MobiDB-lite"/>
    </source>
</evidence>
<reference evidence="2" key="1">
    <citation type="submission" date="2023-03" db="EMBL/GenBank/DDBJ databases">
        <title>Massive genome expansion in bonnet fungi (Mycena s.s.) driven by repeated elements and novel gene families across ecological guilds.</title>
        <authorList>
            <consortium name="Lawrence Berkeley National Laboratory"/>
            <person name="Harder C.B."/>
            <person name="Miyauchi S."/>
            <person name="Viragh M."/>
            <person name="Kuo A."/>
            <person name="Thoen E."/>
            <person name="Andreopoulos B."/>
            <person name="Lu D."/>
            <person name="Skrede I."/>
            <person name="Drula E."/>
            <person name="Henrissat B."/>
            <person name="Morin E."/>
            <person name="Kohler A."/>
            <person name="Barry K."/>
            <person name="LaButti K."/>
            <person name="Morin E."/>
            <person name="Salamov A."/>
            <person name="Lipzen A."/>
            <person name="Mereny Z."/>
            <person name="Hegedus B."/>
            <person name="Baldrian P."/>
            <person name="Stursova M."/>
            <person name="Weitz H."/>
            <person name="Taylor A."/>
            <person name="Grigoriev I.V."/>
            <person name="Nagy L.G."/>
            <person name="Martin F."/>
            <person name="Kauserud H."/>
        </authorList>
    </citation>
    <scope>NUCLEOTIDE SEQUENCE</scope>
    <source>
        <strain evidence="2">CBHHK200</strain>
    </source>
</reference>
<keyword evidence="3" id="KW-1185">Reference proteome</keyword>
<dbReference type="AlphaFoldDB" id="A0AAD6WTV8"/>
<dbReference type="EMBL" id="JARJCM010000164">
    <property type="protein sequence ID" value="KAJ7024755.1"/>
    <property type="molecule type" value="Genomic_DNA"/>
</dbReference>
<feature type="region of interest" description="Disordered" evidence="1">
    <location>
        <begin position="258"/>
        <end position="278"/>
    </location>
</feature>
<comment type="caution">
    <text evidence="2">The sequence shown here is derived from an EMBL/GenBank/DDBJ whole genome shotgun (WGS) entry which is preliminary data.</text>
</comment>
<proteinExistence type="predicted"/>
<protein>
    <submittedName>
        <fullName evidence="2">Uncharacterized protein</fullName>
    </submittedName>
</protein>
<organism evidence="2 3">
    <name type="scientific">Mycena alexandri</name>
    <dbReference type="NCBI Taxonomy" id="1745969"/>
    <lineage>
        <taxon>Eukaryota</taxon>
        <taxon>Fungi</taxon>
        <taxon>Dikarya</taxon>
        <taxon>Basidiomycota</taxon>
        <taxon>Agaricomycotina</taxon>
        <taxon>Agaricomycetes</taxon>
        <taxon>Agaricomycetidae</taxon>
        <taxon>Agaricales</taxon>
        <taxon>Marasmiineae</taxon>
        <taxon>Mycenaceae</taxon>
        <taxon>Mycena</taxon>
    </lineage>
</organism>
<name>A0AAD6WTV8_9AGAR</name>
<dbReference type="Proteomes" id="UP001218188">
    <property type="component" value="Unassembled WGS sequence"/>
</dbReference>
<gene>
    <name evidence="2" type="ORF">C8F04DRAFT_151527</name>
</gene>
<sequence length="321" mass="35037">MQCWVHSLPGPYPMNLTRSARKSSPRCEVRSTSRKRRSLMSGTRCMAGGETDMFCLLLDVQILASVPTLAYALLAQNAVHHITRAILAFNTLPPIAHQIDLFGVSLSYLASTIVLTDSITWVTHALDVGLLNVLLRNEMMLSTSSDPSISEHVELLAEILSRYLIFLSVVQSARKALKKAKTSGAENGISRSSDIWATWESLVQKRVTLAGKLARQKNVCNRLSPNDELSAGVQDARTCINICLIVNDVTGAPSIARTARRSNETGEPDGSSTRPSWITPLFLHSSDRTLKNLVSATCAVTPGTKILLKNQHSSSTTQSIR</sequence>
<evidence type="ECO:0000313" key="2">
    <source>
        <dbReference type="EMBL" id="KAJ7024755.1"/>
    </source>
</evidence>
<evidence type="ECO:0000313" key="3">
    <source>
        <dbReference type="Proteomes" id="UP001218188"/>
    </source>
</evidence>
<accession>A0AAD6WTV8</accession>